<evidence type="ECO:0000313" key="1">
    <source>
        <dbReference type="EMBL" id="OUC41757.1"/>
    </source>
</evidence>
<gene>
    <name evidence="1" type="ORF">D917_10707</name>
</gene>
<dbReference type="Proteomes" id="UP000243006">
    <property type="component" value="Unassembled WGS sequence"/>
</dbReference>
<organism evidence="1 2">
    <name type="scientific">Trichinella nativa</name>
    <dbReference type="NCBI Taxonomy" id="6335"/>
    <lineage>
        <taxon>Eukaryota</taxon>
        <taxon>Metazoa</taxon>
        <taxon>Ecdysozoa</taxon>
        <taxon>Nematoda</taxon>
        <taxon>Enoplea</taxon>
        <taxon>Dorylaimia</taxon>
        <taxon>Trichinellida</taxon>
        <taxon>Trichinellidae</taxon>
        <taxon>Trichinella</taxon>
    </lineage>
</organism>
<evidence type="ECO:0000313" key="2">
    <source>
        <dbReference type="Proteomes" id="UP000243006"/>
    </source>
</evidence>
<dbReference type="EMBL" id="LVZM01019791">
    <property type="protein sequence ID" value="OUC41757.1"/>
    <property type="molecule type" value="Genomic_DNA"/>
</dbReference>
<dbReference type="AlphaFoldDB" id="A0A1Y3ED22"/>
<accession>A0A1Y3ED22</accession>
<comment type="caution">
    <text evidence="1">The sequence shown here is derived from an EMBL/GenBank/DDBJ whole genome shotgun (WGS) entry which is preliminary data.</text>
</comment>
<reference evidence="1 2" key="1">
    <citation type="submission" date="2015-04" db="EMBL/GenBank/DDBJ databases">
        <title>Draft genome of the roundworm Trichinella nativa.</title>
        <authorList>
            <person name="Mitreva M."/>
        </authorList>
    </citation>
    <scope>NUCLEOTIDE SEQUENCE [LARGE SCALE GENOMIC DNA]</scope>
    <source>
        <strain evidence="1 2">ISS45</strain>
    </source>
</reference>
<name>A0A1Y3ED22_9BILA</name>
<protein>
    <submittedName>
        <fullName evidence="1">Uncharacterized protein</fullName>
    </submittedName>
</protein>
<feature type="non-terminal residue" evidence="1">
    <location>
        <position position="136"/>
    </location>
</feature>
<proteinExistence type="predicted"/>
<sequence length="136" mass="14926">MGCVSSKALKTQSRAVEEDALAETSLGMSSMACINSTGSTGLSNNGNCVYNGKTPWSKNSGTGGPYRNHERNVQHALYLLYRIHKHFVQNIVADDICPVYNEQCISGSGDPVMWQWLLVQLKKRVASNLSTTNEED</sequence>